<name>A0AAD5NA85_PARTN</name>
<proteinExistence type="predicted"/>
<dbReference type="AlphaFoldDB" id="A0AAD5NA85"/>
<evidence type="ECO:0000313" key="1">
    <source>
        <dbReference type="EMBL" id="KAJ1364636.1"/>
    </source>
</evidence>
<sequence>MYGVCVNSSDQVTSTSASGNVYMREGISTTEPAGRNFLQLVERTSQEPQKWSMVTNSGANYSSIPRHWISEHVVVVGTSHYRHTNWRKKILQGICAINDASWEVFRSAGNDLSYLVARPEKLISWNREVRAKMRRSYIMQFALGKLRISADEMTFKTESGSVVVKSLAELMSVSREYYHAESVFTIQTTFYSSAIRDVIEIGFSAESERDDWHELLSTVKQVLINQSIKRTTHNSNLFSEIRRRILCRGNCVPSLGMWSVSNTGMLRYHVLSQNSLSALDSCPSLCIPGCMKNVSAGANGIVWSLAHDGAVYSLSPDFDPLSGSALNFSAVQQTTVIKEVMF</sequence>
<dbReference type="Proteomes" id="UP001196413">
    <property type="component" value="Unassembled WGS sequence"/>
</dbReference>
<keyword evidence="2" id="KW-1185">Reference proteome</keyword>
<evidence type="ECO:0000313" key="2">
    <source>
        <dbReference type="Proteomes" id="UP001196413"/>
    </source>
</evidence>
<dbReference type="EMBL" id="JAHQIW010005020">
    <property type="protein sequence ID" value="KAJ1364636.1"/>
    <property type="molecule type" value="Genomic_DNA"/>
</dbReference>
<gene>
    <name evidence="1" type="ORF">KIN20_024766</name>
</gene>
<protein>
    <submittedName>
        <fullName evidence="1">Uncharacterized protein</fullName>
    </submittedName>
</protein>
<accession>A0AAD5NA85</accession>
<organism evidence="1 2">
    <name type="scientific">Parelaphostrongylus tenuis</name>
    <name type="common">Meningeal worm</name>
    <dbReference type="NCBI Taxonomy" id="148309"/>
    <lineage>
        <taxon>Eukaryota</taxon>
        <taxon>Metazoa</taxon>
        <taxon>Ecdysozoa</taxon>
        <taxon>Nematoda</taxon>
        <taxon>Chromadorea</taxon>
        <taxon>Rhabditida</taxon>
        <taxon>Rhabditina</taxon>
        <taxon>Rhabditomorpha</taxon>
        <taxon>Strongyloidea</taxon>
        <taxon>Metastrongylidae</taxon>
        <taxon>Parelaphostrongylus</taxon>
    </lineage>
</organism>
<reference evidence="1" key="1">
    <citation type="submission" date="2021-06" db="EMBL/GenBank/DDBJ databases">
        <title>Parelaphostrongylus tenuis whole genome reference sequence.</title>
        <authorList>
            <person name="Garwood T.J."/>
            <person name="Larsen P.A."/>
            <person name="Fountain-Jones N.M."/>
            <person name="Garbe J.R."/>
            <person name="Macchietto M.G."/>
            <person name="Kania S.A."/>
            <person name="Gerhold R.W."/>
            <person name="Richards J.E."/>
            <person name="Wolf T.M."/>
        </authorList>
    </citation>
    <scope>NUCLEOTIDE SEQUENCE</scope>
    <source>
        <strain evidence="1">MNPRO001-30</strain>
        <tissue evidence="1">Meninges</tissue>
    </source>
</reference>
<comment type="caution">
    <text evidence="1">The sequence shown here is derived from an EMBL/GenBank/DDBJ whole genome shotgun (WGS) entry which is preliminary data.</text>
</comment>